<keyword evidence="3" id="KW-0812">Transmembrane</keyword>
<dbReference type="PANTHER" id="PTHR47966:SF51">
    <property type="entry name" value="BETA-SITE APP-CLEAVING ENZYME, ISOFORM A-RELATED"/>
    <property type="match status" value="1"/>
</dbReference>
<dbReference type="Gene3D" id="2.40.70.10">
    <property type="entry name" value="Acid Proteases"/>
    <property type="match status" value="2"/>
</dbReference>
<dbReference type="SUPFAM" id="SSF50630">
    <property type="entry name" value="Acid proteases"/>
    <property type="match status" value="1"/>
</dbReference>
<dbReference type="InterPro" id="IPR033121">
    <property type="entry name" value="PEPTIDASE_A1"/>
</dbReference>
<name>A0A1C7LXE2_GRIFR</name>
<evidence type="ECO:0000256" key="1">
    <source>
        <dbReference type="ARBA" id="ARBA00007447"/>
    </source>
</evidence>
<dbReference type="OMA" id="YCVGAFQ"/>
<feature type="active site" evidence="2">
    <location>
        <position position="99"/>
    </location>
</feature>
<proteinExistence type="inferred from homology"/>
<dbReference type="PANTHER" id="PTHR47966">
    <property type="entry name" value="BETA-SITE APP-CLEAVING ENZYME, ISOFORM A-RELATED"/>
    <property type="match status" value="1"/>
</dbReference>
<dbReference type="InterPro" id="IPR034164">
    <property type="entry name" value="Pepsin-like_dom"/>
</dbReference>
<dbReference type="PRINTS" id="PR00792">
    <property type="entry name" value="PEPSIN"/>
</dbReference>
<evidence type="ECO:0000313" key="6">
    <source>
        <dbReference type="Proteomes" id="UP000092993"/>
    </source>
</evidence>
<feature type="active site" evidence="2">
    <location>
        <position position="296"/>
    </location>
</feature>
<accession>A0A1C7LXE2</accession>
<dbReference type="GO" id="GO:0006508">
    <property type="term" value="P:proteolysis"/>
    <property type="evidence" value="ECO:0007669"/>
    <property type="project" value="InterPro"/>
</dbReference>
<evidence type="ECO:0000259" key="4">
    <source>
        <dbReference type="PROSITE" id="PS51767"/>
    </source>
</evidence>
<dbReference type="STRING" id="5627.A0A1C7LXE2"/>
<dbReference type="InterPro" id="IPR021109">
    <property type="entry name" value="Peptidase_aspartic_dom_sf"/>
</dbReference>
<comment type="caution">
    <text evidence="5">The sequence shown here is derived from an EMBL/GenBank/DDBJ whole genome shotgun (WGS) entry which is preliminary data.</text>
</comment>
<dbReference type="Pfam" id="PF00026">
    <property type="entry name" value="Asp"/>
    <property type="match status" value="2"/>
</dbReference>
<reference evidence="5 6" key="1">
    <citation type="submission" date="2016-03" db="EMBL/GenBank/DDBJ databases">
        <title>Whole genome sequencing of Grifola frondosa 9006-11.</title>
        <authorList>
            <person name="Min B."/>
            <person name="Park H."/>
            <person name="Kim J.-G."/>
            <person name="Cho H."/>
            <person name="Oh Y.-L."/>
            <person name="Kong W.-S."/>
            <person name="Choi I.-G."/>
        </authorList>
    </citation>
    <scope>NUCLEOTIDE SEQUENCE [LARGE SCALE GENOMIC DNA]</scope>
    <source>
        <strain evidence="5 6">9006-11</strain>
    </source>
</reference>
<dbReference type="GO" id="GO:0004190">
    <property type="term" value="F:aspartic-type endopeptidase activity"/>
    <property type="evidence" value="ECO:0007669"/>
    <property type="project" value="InterPro"/>
</dbReference>
<dbReference type="OrthoDB" id="15189at2759"/>
<evidence type="ECO:0000256" key="3">
    <source>
        <dbReference type="SAM" id="Phobius"/>
    </source>
</evidence>
<dbReference type="Proteomes" id="UP000092993">
    <property type="component" value="Unassembled WGS sequence"/>
</dbReference>
<comment type="similarity">
    <text evidence="1">Belongs to the peptidase A1 family.</text>
</comment>
<keyword evidence="3" id="KW-0472">Membrane</keyword>
<keyword evidence="6" id="KW-1185">Reference proteome</keyword>
<dbReference type="PROSITE" id="PS51767">
    <property type="entry name" value="PEPTIDASE_A1"/>
    <property type="match status" value="1"/>
</dbReference>
<feature type="domain" description="Peptidase A1" evidence="4">
    <location>
        <begin position="83"/>
        <end position="411"/>
    </location>
</feature>
<dbReference type="InterPro" id="IPR001461">
    <property type="entry name" value="Aspartic_peptidase_A1"/>
</dbReference>
<evidence type="ECO:0000256" key="2">
    <source>
        <dbReference type="PIRSR" id="PIRSR601461-1"/>
    </source>
</evidence>
<dbReference type="CDD" id="cd05471">
    <property type="entry name" value="pepsin_like"/>
    <property type="match status" value="1"/>
</dbReference>
<protein>
    <submittedName>
        <fullName evidence="5">Putative aspartic-type endopeptidase CTSD</fullName>
    </submittedName>
</protein>
<keyword evidence="3" id="KW-1133">Transmembrane helix</keyword>
<evidence type="ECO:0000313" key="5">
    <source>
        <dbReference type="EMBL" id="OBZ68699.1"/>
    </source>
</evidence>
<dbReference type="AlphaFoldDB" id="A0A1C7LXE2"/>
<gene>
    <name evidence="5" type="primary">CTSD_1</name>
    <name evidence="5" type="ORF">A0H81_11157</name>
</gene>
<sequence>MTETTLVRPGGCQQADPQRSCAHGYTVFVFRCCLAVTLVSPIALSELAGATRLGFTARRGQNLQRRASVTGSTTVADVGNVEYTTDITLGGSQFTVQIDTGSSDLWVAGPVPNTQSTGKTANVQYAVGDANGSVYTATLEFAGYTVENQAFINVPVTSDHPTGNGLMGLGPNYGSQVQDAIGNSAGDAVLDRIFRQNTSTPNYITFLLGRANDPADTLSGDLTVGEILPGYENITSQPKLSVTNVASSNIGNQHWQTLLDADGIIGPAGNNVIDDEGIETSVDSTSNKKQLTVIFDTGYSLPQVPADVAKAFYSDVPGAELVDSQEAGGNIWQIPCDKEVNITFKFGGIRIPIHPLDTSINLTDSNGNSVCYGAFQPATTSSSTYDMIFGMAFLRNAYAYINFGDFVDGSTNKTADPYIQLLSLTNNSAEAHSDFLKVRGDSPWTPNADTSFGAEVHAHLPIVIGVCAGVAVLLLIAIAACCCCGKRRSRGGRAPFFQRSYQPLHDPAPEAYDLRHVGHTQPPSYSNPWDARY</sequence>
<dbReference type="EMBL" id="LUGG01000019">
    <property type="protein sequence ID" value="OBZ68699.1"/>
    <property type="molecule type" value="Genomic_DNA"/>
</dbReference>
<organism evidence="5 6">
    <name type="scientific">Grifola frondosa</name>
    <name type="common">Maitake</name>
    <name type="synonym">Polyporus frondosus</name>
    <dbReference type="NCBI Taxonomy" id="5627"/>
    <lineage>
        <taxon>Eukaryota</taxon>
        <taxon>Fungi</taxon>
        <taxon>Dikarya</taxon>
        <taxon>Basidiomycota</taxon>
        <taxon>Agaricomycotina</taxon>
        <taxon>Agaricomycetes</taxon>
        <taxon>Polyporales</taxon>
        <taxon>Grifolaceae</taxon>
        <taxon>Grifola</taxon>
    </lineage>
</organism>
<feature type="transmembrane region" description="Helical" evidence="3">
    <location>
        <begin position="460"/>
        <end position="483"/>
    </location>
</feature>